<feature type="region of interest" description="Disordered" evidence="5">
    <location>
        <begin position="390"/>
        <end position="461"/>
    </location>
</feature>
<feature type="compositionally biased region" description="Polar residues" evidence="5">
    <location>
        <begin position="450"/>
        <end position="461"/>
    </location>
</feature>
<protein>
    <recommendedName>
        <fullName evidence="6">Protein kinase domain-containing protein</fullName>
    </recommendedName>
</protein>
<evidence type="ECO:0000259" key="6">
    <source>
        <dbReference type="PROSITE" id="PS50011"/>
    </source>
</evidence>
<evidence type="ECO:0000313" key="8">
    <source>
        <dbReference type="Proteomes" id="UP000249799"/>
    </source>
</evidence>
<feature type="domain" description="Protein kinase" evidence="6">
    <location>
        <begin position="84"/>
        <end position="366"/>
    </location>
</feature>
<proteinExistence type="predicted"/>
<dbReference type="EMBL" id="CP030032">
    <property type="protein sequence ID" value="AWV90681.1"/>
    <property type="molecule type" value="Genomic_DNA"/>
</dbReference>
<evidence type="ECO:0000256" key="4">
    <source>
        <dbReference type="ARBA" id="ARBA00022840"/>
    </source>
</evidence>
<dbReference type="PROSITE" id="PS50011">
    <property type="entry name" value="PROTEIN_KINASE_DOM"/>
    <property type="match status" value="1"/>
</dbReference>
<dbReference type="SUPFAM" id="SSF56112">
    <property type="entry name" value="Protein kinase-like (PK-like)"/>
    <property type="match status" value="1"/>
</dbReference>
<dbReference type="SMART" id="SM00220">
    <property type="entry name" value="S_TKc"/>
    <property type="match status" value="1"/>
</dbReference>
<sequence length="736" mass="80711">MGSPVFCSQAAKRRSFMATNWQSENLAEQKNRAELRFFCRACSTLCAEEDARCGDCRQARPAAGWTPLEQAFDPFLGRVLQERYLIDKIEGRGAASTVYRARSLSVPKRFAIKMVRLAYSDPAKALEARTRLEREVRAVGMLRSPHIVRVYEMLEVDPQWIAVVMEHIDGQTVEARIKERGPMELAEACRLLLQVANGLCEAHQNGMVHRDIKPANLMLERLPDGSDFTYLLDFGVVRLRGETGMTQGFLGTPLFASPEQAREEIIDPTRSLLCDEPEEGIDARSDIYSLGATFYYMLTGRAPFAHADTVRLLQAHLQTPAPTLAQGCPGRSFPAAVEKLVASMLAKSREDRPANIFRVIDALQALEAERHSPASGSNLLDPITQAFESAEENTAQTEIHDKRSFKRASSRPFHDSGNMLGLSSASQAHPHSIIPNERSRHQTKPGGEQRPQTNPRTPLSTTLERLEQRTVNGQQFARNIRTSGVGSAGHIGFADSHNEVWTLSQTQLTPRCTPASRVCALTTSDRDVFVGLMNGSVHRVLPNSRDLEQLLPTPDDAAGGPIDALSSTPSGHLLLAATADGALFIGERTTPDGYAWSSHRATQPIDALAVSPQGSLFAAASPDHRVRIAAPTSPRTVLTQFHTGAGVVDMAFSTGGDLLAVLLESADQLTARVQVFQVLHARKISEFTLNAPLPRNLYFSAHDMLHGVCAAYGRVGSWNLMSTKSPQRQPTHPEAR</sequence>
<keyword evidence="3" id="KW-0418">Kinase</keyword>
<keyword evidence="4" id="KW-0067">ATP-binding</keyword>
<dbReference type="Proteomes" id="UP000249799">
    <property type="component" value="Chromosome"/>
</dbReference>
<dbReference type="Pfam" id="PF00069">
    <property type="entry name" value="Pkinase"/>
    <property type="match status" value="1"/>
</dbReference>
<name>A0A2Z4FNR4_9DELT</name>
<dbReference type="InterPro" id="IPR000719">
    <property type="entry name" value="Prot_kinase_dom"/>
</dbReference>
<evidence type="ECO:0000256" key="2">
    <source>
        <dbReference type="ARBA" id="ARBA00022741"/>
    </source>
</evidence>
<evidence type="ECO:0000256" key="3">
    <source>
        <dbReference type="ARBA" id="ARBA00022777"/>
    </source>
</evidence>
<dbReference type="AlphaFoldDB" id="A0A2Z4FNR4"/>
<dbReference type="PROSITE" id="PS00108">
    <property type="entry name" value="PROTEIN_KINASE_ST"/>
    <property type="match status" value="1"/>
</dbReference>
<dbReference type="InterPro" id="IPR011009">
    <property type="entry name" value="Kinase-like_dom_sf"/>
</dbReference>
<reference evidence="7 8" key="1">
    <citation type="submission" date="2018-06" db="EMBL/GenBank/DDBJ databases">
        <title>Lujinxingia sediminis gen. nov. sp. nov., a new facultative anaerobic member of the class Deltaproteobacteria, and proposal of Lujinxingaceae fam. nov.</title>
        <authorList>
            <person name="Guo L.-Y."/>
            <person name="Li C.-M."/>
            <person name="Wang S."/>
            <person name="Du Z.-J."/>
        </authorList>
    </citation>
    <scope>NUCLEOTIDE SEQUENCE [LARGE SCALE GENOMIC DNA]</scope>
    <source>
        <strain evidence="7 8">FA350</strain>
    </source>
</reference>
<keyword evidence="1" id="KW-0808">Transferase</keyword>
<dbReference type="InterPro" id="IPR008271">
    <property type="entry name" value="Ser/Thr_kinase_AS"/>
</dbReference>
<evidence type="ECO:0000256" key="5">
    <source>
        <dbReference type="SAM" id="MobiDB-lite"/>
    </source>
</evidence>
<evidence type="ECO:0000256" key="1">
    <source>
        <dbReference type="ARBA" id="ARBA00022679"/>
    </source>
</evidence>
<gene>
    <name evidence="7" type="ORF">DN745_15705</name>
</gene>
<evidence type="ECO:0000313" key="7">
    <source>
        <dbReference type="EMBL" id="AWV90681.1"/>
    </source>
</evidence>
<dbReference type="Gene3D" id="2.130.10.10">
    <property type="entry name" value="YVTN repeat-like/Quinoprotein amine dehydrogenase"/>
    <property type="match status" value="1"/>
</dbReference>
<dbReference type="PANTHER" id="PTHR43289:SF6">
    <property type="entry name" value="SERINE_THREONINE-PROTEIN KINASE NEKL-3"/>
    <property type="match status" value="1"/>
</dbReference>
<dbReference type="KEGG" id="bsed:DN745_15705"/>
<keyword evidence="8" id="KW-1185">Reference proteome</keyword>
<dbReference type="GO" id="GO:0004674">
    <property type="term" value="F:protein serine/threonine kinase activity"/>
    <property type="evidence" value="ECO:0007669"/>
    <property type="project" value="TreeGrafter"/>
</dbReference>
<accession>A0A2Z4FNR4</accession>
<keyword evidence="2" id="KW-0547">Nucleotide-binding</keyword>
<dbReference type="PANTHER" id="PTHR43289">
    <property type="entry name" value="MITOGEN-ACTIVATED PROTEIN KINASE KINASE KINASE 20-RELATED"/>
    <property type="match status" value="1"/>
</dbReference>
<dbReference type="Gene3D" id="3.30.200.20">
    <property type="entry name" value="Phosphorylase Kinase, domain 1"/>
    <property type="match status" value="1"/>
</dbReference>
<organism evidence="7 8">
    <name type="scientific">Bradymonas sediminis</name>
    <dbReference type="NCBI Taxonomy" id="1548548"/>
    <lineage>
        <taxon>Bacteria</taxon>
        <taxon>Deltaproteobacteria</taxon>
        <taxon>Bradymonadales</taxon>
        <taxon>Bradymonadaceae</taxon>
        <taxon>Bradymonas</taxon>
    </lineage>
</organism>
<dbReference type="InterPro" id="IPR015943">
    <property type="entry name" value="WD40/YVTN_repeat-like_dom_sf"/>
</dbReference>
<dbReference type="GO" id="GO:0005524">
    <property type="term" value="F:ATP binding"/>
    <property type="evidence" value="ECO:0007669"/>
    <property type="project" value="UniProtKB-KW"/>
</dbReference>
<dbReference type="CDD" id="cd14014">
    <property type="entry name" value="STKc_PknB_like"/>
    <property type="match status" value="1"/>
</dbReference>
<dbReference type="OrthoDB" id="9801841at2"/>
<dbReference type="Gene3D" id="1.10.510.10">
    <property type="entry name" value="Transferase(Phosphotransferase) domain 1"/>
    <property type="match status" value="1"/>
</dbReference>
<dbReference type="SUPFAM" id="SSF63829">
    <property type="entry name" value="Calcium-dependent phosphotriesterase"/>
    <property type="match status" value="1"/>
</dbReference>